<reference evidence="10" key="1">
    <citation type="journal article" date="2019" name="Int. J. Syst. Evol. Microbiol.">
        <title>The Global Catalogue of Microorganisms (GCM) 10K type strain sequencing project: providing services to taxonomists for standard genome sequencing and annotation.</title>
        <authorList>
            <consortium name="The Broad Institute Genomics Platform"/>
            <consortium name="The Broad Institute Genome Sequencing Center for Infectious Disease"/>
            <person name="Wu L."/>
            <person name="Ma J."/>
        </authorList>
    </citation>
    <scope>NUCLEOTIDE SEQUENCE [LARGE SCALE GENOMIC DNA]</scope>
    <source>
        <strain evidence="10">KCTC 32239</strain>
    </source>
</reference>
<evidence type="ECO:0000313" key="9">
    <source>
        <dbReference type="EMBL" id="GGY71490.1"/>
    </source>
</evidence>
<dbReference type="PANTHER" id="PTHR43705">
    <property type="entry name" value="HYDROXYACYLGLUTATHIONE HYDROLASE"/>
    <property type="match status" value="1"/>
</dbReference>
<dbReference type="InterPro" id="IPR032282">
    <property type="entry name" value="HAGH_C"/>
</dbReference>
<dbReference type="InterPro" id="IPR050110">
    <property type="entry name" value="Glyoxalase_II_hydrolase"/>
</dbReference>
<evidence type="ECO:0000256" key="5">
    <source>
        <dbReference type="ARBA" id="ARBA00022801"/>
    </source>
</evidence>
<accession>A0ABQ3AY61</accession>
<protein>
    <recommendedName>
        <fullName evidence="7">Hydroxyacylglutathione hydrolase</fullName>
        <ecNumber evidence="7">3.1.2.6</ecNumber>
    </recommendedName>
    <alternativeName>
        <fullName evidence="7">Glyoxalase II</fullName>
        <shortName evidence="7">Glx II</shortName>
    </alternativeName>
</protein>
<comment type="cofactor">
    <cofactor evidence="7">
        <name>Zn(2+)</name>
        <dbReference type="ChEBI" id="CHEBI:29105"/>
    </cofactor>
    <text evidence="7">Binds 2 Zn(2+) ions per subunit.</text>
</comment>
<evidence type="ECO:0000256" key="1">
    <source>
        <dbReference type="ARBA" id="ARBA00001623"/>
    </source>
</evidence>
<keyword evidence="5 7" id="KW-0378">Hydrolase</keyword>
<keyword evidence="10" id="KW-1185">Reference proteome</keyword>
<dbReference type="PIRSF" id="PIRSF005457">
    <property type="entry name" value="Glx"/>
    <property type="match status" value="1"/>
</dbReference>
<comment type="function">
    <text evidence="7">Thiolesterase that catalyzes the hydrolysis of S-D-lactoyl-glutathione to form glutathione and D-lactic acid.</text>
</comment>
<dbReference type="InterPro" id="IPR036866">
    <property type="entry name" value="RibonucZ/Hydroxyglut_hydro"/>
</dbReference>
<evidence type="ECO:0000256" key="6">
    <source>
        <dbReference type="ARBA" id="ARBA00022833"/>
    </source>
</evidence>
<feature type="binding site" evidence="7">
    <location>
        <position position="134"/>
    </location>
    <ligand>
        <name>Zn(2+)</name>
        <dbReference type="ChEBI" id="CHEBI:29105"/>
        <label>2</label>
    </ligand>
</feature>
<dbReference type="EC" id="3.1.2.6" evidence="7"/>
<dbReference type="NCBIfam" id="TIGR03413">
    <property type="entry name" value="GSH_gloB"/>
    <property type="match status" value="1"/>
</dbReference>
<evidence type="ECO:0000256" key="4">
    <source>
        <dbReference type="ARBA" id="ARBA00022723"/>
    </source>
</evidence>
<feature type="domain" description="Metallo-beta-lactamase" evidence="8">
    <location>
        <begin position="12"/>
        <end position="172"/>
    </location>
</feature>
<dbReference type="Gene3D" id="3.60.15.10">
    <property type="entry name" value="Ribonuclease Z/Hydroxyacylglutathione hydrolase-like"/>
    <property type="match status" value="1"/>
</dbReference>
<comment type="caution">
    <text evidence="9">The sequence shown here is derived from an EMBL/GenBank/DDBJ whole genome shotgun (WGS) entry which is preliminary data.</text>
</comment>
<sequence>MLHIHTIPAFTDNYFWLLQPDIGSPDTYIVDPGAAQPVYDYLTKHKLTLQGILLTHHHHDHIDGAAELAESFKILIYGPDSKRIPQVTQHLYEGNRLQLGNISAEIMEIPGHTLDHIAYLINTPDSSPLLFSGDTLFAVGCGRLFDGTAPLLHQALQRIAALPDDTLVFCGHEYTLANIRFALTIEPDNTDLKSRQEIEIQKRERGVPTLPTLLDLERRTNPFLRCHLNSVRTSVERLSNQTLTTDAEIFASLRLLKDRF</sequence>
<feature type="binding site" evidence="7">
    <location>
        <position position="58"/>
    </location>
    <ligand>
        <name>Zn(2+)</name>
        <dbReference type="ChEBI" id="CHEBI:29105"/>
        <label>1</label>
    </ligand>
</feature>
<evidence type="ECO:0000256" key="2">
    <source>
        <dbReference type="ARBA" id="ARBA00004963"/>
    </source>
</evidence>
<name>A0ABQ3AY61_9GAMM</name>
<feature type="binding site" evidence="7">
    <location>
        <position position="134"/>
    </location>
    <ligand>
        <name>Zn(2+)</name>
        <dbReference type="ChEBI" id="CHEBI:29105"/>
        <label>1</label>
    </ligand>
</feature>
<dbReference type="HAMAP" id="MF_01374">
    <property type="entry name" value="Glyoxalase_2"/>
    <property type="match status" value="1"/>
</dbReference>
<comment type="pathway">
    <text evidence="2 7">Secondary metabolite metabolism; methylglyoxal degradation; (R)-lactate from methylglyoxal: step 2/2.</text>
</comment>
<dbReference type="EMBL" id="BMYZ01000001">
    <property type="protein sequence ID" value="GGY71490.1"/>
    <property type="molecule type" value="Genomic_DNA"/>
</dbReference>
<comment type="catalytic activity">
    <reaction evidence="1 7">
        <text>an S-(2-hydroxyacyl)glutathione + H2O = a 2-hydroxy carboxylate + glutathione + H(+)</text>
        <dbReference type="Rhea" id="RHEA:21864"/>
        <dbReference type="ChEBI" id="CHEBI:15377"/>
        <dbReference type="ChEBI" id="CHEBI:15378"/>
        <dbReference type="ChEBI" id="CHEBI:57925"/>
        <dbReference type="ChEBI" id="CHEBI:58896"/>
        <dbReference type="ChEBI" id="CHEBI:71261"/>
        <dbReference type="EC" id="3.1.2.6"/>
    </reaction>
</comment>
<dbReference type="InterPro" id="IPR017782">
    <property type="entry name" value="Hydroxyacylglutathione_Hdrlase"/>
</dbReference>
<feature type="binding site" evidence="7">
    <location>
        <position position="61"/>
    </location>
    <ligand>
        <name>Zn(2+)</name>
        <dbReference type="ChEBI" id="CHEBI:29105"/>
        <label>2</label>
    </ligand>
</feature>
<evidence type="ECO:0000256" key="3">
    <source>
        <dbReference type="ARBA" id="ARBA00006759"/>
    </source>
</evidence>
<evidence type="ECO:0000259" key="8">
    <source>
        <dbReference type="SMART" id="SM00849"/>
    </source>
</evidence>
<feature type="binding site" evidence="7">
    <location>
        <position position="112"/>
    </location>
    <ligand>
        <name>Zn(2+)</name>
        <dbReference type="ChEBI" id="CHEBI:29105"/>
        <label>1</label>
    </ligand>
</feature>
<dbReference type="Pfam" id="PF16123">
    <property type="entry name" value="HAGH_C"/>
    <property type="match status" value="1"/>
</dbReference>
<comment type="subunit">
    <text evidence="7">Monomer.</text>
</comment>
<dbReference type="GO" id="GO:0016787">
    <property type="term" value="F:hydrolase activity"/>
    <property type="evidence" value="ECO:0007669"/>
    <property type="project" value="UniProtKB-KW"/>
</dbReference>
<dbReference type="InterPro" id="IPR035680">
    <property type="entry name" value="Clx_II_MBL"/>
</dbReference>
<gene>
    <name evidence="7 9" type="primary">gloB</name>
    <name evidence="9" type="ORF">GCM10011613_15330</name>
</gene>
<evidence type="ECO:0000256" key="7">
    <source>
        <dbReference type="HAMAP-Rule" id="MF_01374"/>
    </source>
</evidence>
<dbReference type="PANTHER" id="PTHR43705:SF1">
    <property type="entry name" value="HYDROXYACYLGLUTATHIONE HYDROLASE GLOB"/>
    <property type="match status" value="1"/>
</dbReference>
<keyword evidence="4 7" id="KW-0479">Metal-binding</keyword>
<comment type="similarity">
    <text evidence="3 7">Belongs to the metallo-beta-lactamase superfamily. Glyoxalase II family.</text>
</comment>
<feature type="binding site" evidence="7">
    <location>
        <position position="172"/>
    </location>
    <ligand>
        <name>Zn(2+)</name>
        <dbReference type="ChEBI" id="CHEBI:29105"/>
        <label>2</label>
    </ligand>
</feature>
<evidence type="ECO:0000313" key="10">
    <source>
        <dbReference type="Proteomes" id="UP000619761"/>
    </source>
</evidence>
<dbReference type="SMART" id="SM00849">
    <property type="entry name" value="Lactamase_B"/>
    <property type="match status" value="1"/>
</dbReference>
<dbReference type="SUPFAM" id="SSF56281">
    <property type="entry name" value="Metallo-hydrolase/oxidoreductase"/>
    <property type="match status" value="1"/>
</dbReference>
<organism evidence="9 10">
    <name type="scientific">Cellvibrio zantedeschiae</name>
    <dbReference type="NCBI Taxonomy" id="1237077"/>
    <lineage>
        <taxon>Bacteria</taxon>
        <taxon>Pseudomonadati</taxon>
        <taxon>Pseudomonadota</taxon>
        <taxon>Gammaproteobacteria</taxon>
        <taxon>Cellvibrionales</taxon>
        <taxon>Cellvibrionaceae</taxon>
        <taxon>Cellvibrio</taxon>
    </lineage>
</organism>
<dbReference type="InterPro" id="IPR001279">
    <property type="entry name" value="Metallo-B-lactamas"/>
</dbReference>
<dbReference type="RefSeq" id="WP_189417275.1">
    <property type="nucleotide sequence ID" value="NZ_BMYZ01000001.1"/>
</dbReference>
<proteinExistence type="inferred from homology"/>
<keyword evidence="6 7" id="KW-0862">Zinc</keyword>
<dbReference type="Proteomes" id="UP000619761">
    <property type="component" value="Unassembled WGS sequence"/>
</dbReference>
<dbReference type="Pfam" id="PF00753">
    <property type="entry name" value="Lactamase_B"/>
    <property type="match status" value="1"/>
</dbReference>
<feature type="binding site" evidence="7">
    <location>
        <position position="60"/>
    </location>
    <ligand>
        <name>Zn(2+)</name>
        <dbReference type="ChEBI" id="CHEBI:29105"/>
        <label>2</label>
    </ligand>
</feature>
<feature type="binding site" evidence="7">
    <location>
        <position position="56"/>
    </location>
    <ligand>
        <name>Zn(2+)</name>
        <dbReference type="ChEBI" id="CHEBI:29105"/>
        <label>1</label>
    </ligand>
</feature>
<dbReference type="CDD" id="cd07723">
    <property type="entry name" value="hydroxyacylglutathione_hydrolase_MBL-fold"/>
    <property type="match status" value="1"/>
</dbReference>